<proteinExistence type="predicted"/>
<organism evidence="1 2">
    <name type="scientific">Panagrolaimus sp. ES5</name>
    <dbReference type="NCBI Taxonomy" id="591445"/>
    <lineage>
        <taxon>Eukaryota</taxon>
        <taxon>Metazoa</taxon>
        <taxon>Ecdysozoa</taxon>
        <taxon>Nematoda</taxon>
        <taxon>Chromadorea</taxon>
        <taxon>Rhabditida</taxon>
        <taxon>Tylenchina</taxon>
        <taxon>Panagrolaimomorpha</taxon>
        <taxon>Panagrolaimoidea</taxon>
        <taxon>Panagrolaimidae</taxon>
        <taxon>Panagrolaimus</taxon>
    </lineage>
</organism>
<evidence type="ECO:0000313" key="2">
    <source>
        <dbReference type="WBParaSite" id="ES5_v2.g30989.t1"/>
    </source>
</evidence>
<dbReference type="Proteomes" id="UP000887579">
    <property type="component" value="Unplaced"/>
</dbReference>
<sequence>MNYEAEILELKSQIRDLKKKSVAVRQDECEKFFQEKETQQQKALEFNADLRLSAHALVPVCDPSANLQATNVDRVEEAYAYENGFADSSYMTTDAAGGEDIVPRYCHIVKNEVASDCSTQASDECDLTRSTENTAAVFDPGIYEENVHCCIIDSAVNQLYPSKEEAVCLDISAKNDCLTVTHNENLSW</sequence>
<protein>
    <submittedName>
        <fullName evidence="2">Uncharacterized protein</fullName>
    </submittedName>
</protein>
<evidence type="ECO:0000313" key="1">
    <source>
        <dbReference type="Proteomes" id="UP000887579"/>
    </source>
</evidence>
<dbReference type="WBParaSite" id="ES5_v2.g30989.t1">
    <property type="protein sequence ID" value="ES5_v2.g30989.t1"/>
    <property type="gene ID" value="ES5_v2.g30989"/>
</dbReference>
<accession>A0AC34GN17</accession>
<name>A0AC34GN17_9BILA</name>
<reference evidence="2" key="1">
    <citation type="submission" date="2022-11" db="UniProtKB">
        <authorList>
            <consortium name="WormBaseParasite"/>
        </authorList>
    </citation>
    <scope>IDENTIFICATION</scope>
</reference>